<feature type="repeat" description="Lumazine-binding" evidence="10">
    <location>
        <begin position="1"/>
        <end position="100"/>
    </location>
</feature>
<dbReference type="EC" id="2.5.1.9" evidence="4 9"/>
<dbReference type="GO" id="GO:0004746">
    <property type="term" value="F:riboflavin synthase activity"/>
    <property type="evidence" value="ECO:0007669"/>
    <property type="project" value="UniProtKB-UniRule"/>
</dbReference>
<feature type="domain" description="Lumazine-binding" evidence="11">
    <location>
        <begin position="101"/>
        <end position="197"/>
    </location>
</feature>
<dbReference type="PROSITE" id="PS51177">
    <property type="entry name" value="LUMAZINE_BIND"/>
    <property type="match status" value="2"/>
</dbReference>
<dbReference type="InterPro" id="IPR023366">
    <property type="entry name" value="ATP_synth_asu-like_sf"/>
</dbReference>
<dbReference type="NCBIfam" id="TIGR00187">
    <property type="entry name" value="ribE"/>
    <property type="match status" value="1"/>
</dbReference>
<dbReference type="PANTHER" id="PTHR21098">
    <property type="entry name" value="RIBOFLAVIN SYNTHASE ALPHA CHAIN"/>
    <property type="match status" value="1"/>
</dbReference>
<dbReference type="NCBIfam" id="NF006767">
    <property type="entry name" value="PRK09289.1"/>
    <property type="match status" value="1"/>
</dbReference>
<comment type="pathway">
    <text evidence="3">Cofactor biosynthesis; riboflavin biosynthesis; riboflavin from 2-hydroxy-3-oxobutyl phosphate and 5-amino-6-(D-ribitylamino)uracil: step 2/2.</text>
</comment>
<dbReference type="EMBL" id="MFVE01000008">
    <property type="protein sequence ID" value="OGI95023.1"/>
    <property type="molecule type" value="Genomic_DNA"/>
</dbReference>
<dbReference type="STRING" id="1801780.A2917_01420"/>
<evidence type="ECO:0000256" key="1">
    <source>
        <dbReference type="ARBA" id="ARBA00000968"/>
    </source>
</evidence>
<evidence type="ECO:0000256" key="3">
    <source>
        <dbReference type="ARBA" id="ARBA00004887"/>
    </source>
</evidence>
<dbReference type="InterPro" id="IPR017938">
    <property type="entry name" value="Riboflavin_synthase-like_b-brl"/>
</dbReference>
<dbReference type="Proteomes" id="UP000178104">
    <property type="component" value="Unassembled WGS sequence"/>
</dbReference>
<name>A0A1F6XLQ7_9BACT</name>
<keyword evidence="8" id="KW-0677">Repeat</keyword>
<dbReference type="Gene3D" id="2.40.30.20">
    <property type="match status" value="2"/>
</dbReference>
<evidence type="ECO:0000256" key="6">
    <source>
        <dbReference type="ARBA" id="ARBA00022619"/>
    </source>
</evidence>
<evidence type="ECO:0000256" key="4">
    <source>
        <dbReference type="ARBA" id="ARBA00012827"/>
    </source>
</evidence>
<dbReference type="InterPro" id="IPR026017">
    <property type="entry name" value="Lumazine-bd_dom"/>
</dbReference>
<comment type="catalytic activity">
    <reaction evidence="1">
        <text>2 6,7-dimethyl-8-(1-D-ribityl)lumazine + H(+) = 5-amino-6-(D-ribitylamino)uracil + riboflavin</text>
        <dbReference type="Rhea" id="RHEA:20772"/>
        <dbReference type="ChEBI" id="CHEBI:15378"/>
        <dbReference type="ChEBI" id="CHEBI:15934"/>
        <dbReference type="ChEBI" id="CHEBI:57986"/>
        <dbReference type="ChEBI" id="CHEBI:58201"/>
        <dbReference type="EC" id="2.5.1.9"/>
    </reaction>
</comment>
<evidence type="ECO:0000313" key="12">
    <source>
        <dbReference type="EMBL" id="OGI95023.1"/>
    </source>
</evidence>
<keyword evidence="7" id="KW-0808">Transferase</keyword>
<evidence type="ECO:0000256" key="10">
    <source>
        <dbReference type="PROSITE-ProRule" id="PRU00524"/>
    </source>
</evidence>
<proteinExistence type="predicted"/>
<evidence type="ECO:0000259" key="11">
    <source>
        <dbReference type="PROSITE" id="PS51177"/>
    </source>
</evidence>
<protein>
    <recommendedName>
        <fullName evidence="5 9">Riboflavin synthase</fullName>
        <ecNumber evidence="4 9">2.5.1.9</ecNumber>
    </recommendedName>
</protein>
<dbReference type="PANTHER" id="PTHR21098:SF12">
    <property type="entry name" value="RIBOFLAVIN SYNTHASE"/>
    <property type="match status" value="1"/>
</dbReference>
<comment type="caution">
    <text evidence="12">The sequence shown here is derived from an EMBL/GenBank/DDBJ whole genome shotgun (WGS) entry which is preliminary data.</text>
</comment>
<sequence>MFTGIISKTSKINEVKSAKDGLFVKIANNLGKIKLGESISVNGVCSTVKKFTPSKGGGGKNIYFEYMPETLKITNLSFLKKNDTVNIERSMRLGDRISGHIVLGHIDGKGEILNIKKEGNSQAFEIKIPAKSFKKFLVYKGSVTMEGISLTVVKVSSNSFIVKIIPYTLKHTNLKFKKKGDFLNLEFDILIKYANKK</sequence>
<keyword evidence="6" id="KW-0686">Riboflavin biosynthesis</keyword>
<evidence type="ECO:0000313" key="13">
    <source>
        <dbReference type="Proteomes" id="UP000178104"/>
    </source>
</evidence>
<evidence type="ECO:0000256" key="2">
    <source>
        <dbReference type="ARBA" id="ARBA00002803"/>
    </source>
</evidence>
<gene>
    <name evidence="12" type="ORF">A2917_01420</name>
</gene>
<evidence type="ECO:0000256" key="8">
    <source>
        <dbReference type="ARBA" id="ARBA00022737"/>
    </source>
</evidence>
<evidence type="ECO:0000256" key="7">
    <source>
        <dbReference type="ARBA" id="ARBA00022679"/>
    </source>
</evidence>
<organism evidence="12 13">
    <name type="scientific">Candidatus Nomurabacteria bacterium RIFCSPLOWO2_01_FULL_42_17</name>
    <dbReference type="NCBI Taxonomy" id="1801780"/>
    <lineage>
        <taxon>Bacteria</taxon>
        <taxon>Candidatus Nomuraibacteriota</taxon>
    </lineage>
</organism>
<dbReference type="AlphaFoldDB" id="A0A1F6XLQ7"/>
<reference evidence="12 13" key="1">
    <citation type="journal article" date="2016" name="Nat. Commun.">
        <title>Thousands of microbial genomes shed light on interconnected biogeochemical processes in an aquifer system.</title>
        <authorList>
            <person name="Anantharaman K."/>
            <person name="Brown C.T."/>
            <person name="Hug L.A."/>
            <person name="Sharon I."/>
            <person name="Castelle C.J."/>
            <person name="Probst A.J."/>
            <person name="Thomas B.C."/>
            <person name="Singh A."/>
            <person name="Wilkins M.J."/>
            <person name="Karaoz U."/>
            <person name="Brodie E.L."/>
            <person name="Williams K.H."/>
            <person name="Hubbard S.S."/>
            <person name="Banfield J.F."/>
        </authorList>
    </citation>
    <scope>NUCLEOTIDE SEQUENCE [LARGE SCALE GENOMIC DNA]</scope>
</reference>
<dbReference type="CDD" id="cd00402">
    <property type="entry name" value="Riboflavin_synthase_like"/>
    <property type="match status" value="1"/>
</dbReference>
<dbReference type="PIRSF" id="PIRSF000498">
    <property type="entry name" value="Riboflavin_syn_A"/>
    <property type="match status" value="1"/>
</dbReference>
<feature type="repeat" description="Lumazine-binding" evidence="10">
    <location>
        <begin position="101"/>
        <end position="197"/>
    </location>
</feature>
<feature type="domain" description="Lumazine-binding" evidence="11">
    <location>
        <begin position="1"/>
        <end position="100"/>
    </location>
</feature>
<comment type="function">
    <text evidence="2">Catalyzes the dismutation of two molecules of 6,7-dimethyl-8-ribityllumazine, resulting in the formation of riboflavin and 5-amino-6-(D-ribitylamino)uracil.</text>
</comment>
<evidence type="ECO:0000256" key="5">
    <source>
        <dbReference type="ARBA" id="ARBA00013950"/>
    </source>
</evidence>
<dbReference type="SUPFAM" id="SSF63380">
    <property type="entry name" value="Riboflavin synthase domain-like"/>
    <property type="match status" value="2"/>
</dbReference>
<accession>A0A1F6XLQ7</accession>
<evidence type="ECO:0000256" key="9">
    <source>
        <dbReference type="NCBIfam" id="TIGR00187"/>
    </source>
</evidence>
<dbReference type="GO" id="GO:0009231">
    <property type="term" value="P:riboflavin biosynthetic process"/>
    <property type="evidence" value="ECO:0007669"/>
    <property type="project" value="UniProtKB-KW"/>
</dbReference>
<dbReference type="Pfam" id="PF00677">
    <property type="entry name" value="Lum_binding"/>
    <property type="match status" value="2"/>
</dbReference>
<dbReference type="InterPro" id="IPR001783">
    <property type="entry name" value="Lumazine-bd"/>
</dbReference>